<dbReference type="PANTHER" id="PTHR11895">
    <property type="entry name" value="TRANSAMIDASE"/>
    <property type="match status" value="1"/>
</dbReference>
<dbReference type="Pfam" id="PF01425">
    <property type="entry name" value="Amidase"/>
    <property type="match status" value="1"/>
</dbReference>
<dbReference type="InterPro" id="IPR014085">
    <property type="entry name" value="Allophanate_hydrolase"/>
</dbReference>
<evidence type="ECO:0000313" key="4">
    <source>
        <dbReference type="EMBL" id="NYH27775.1"/>
    </source>
</evidence>
<dbReference type="Gene3D" id="1.20.58.1700">
    <property type="match status" value="1"/>
</dbReference>
<dbReference type="PANTHER" id="PTHR11895:SF169">
    <property type="entry name" value="GLUTAMYL-TRNA(GLN) AMIDOTRANSFERASE"/>
    <property type="match status" value="1"/>
</dbReference>
<dbReference type="RefSeq" id="WP_179746921.1">
    <property type="nucleotide sequence ID" value="NZ_JACCAS010000002.1"/>
</dbReference>
<dbReference type="InterPro" id="IPR036928">
    <property type="entry name" value="AS_sf"/>
</dbReference>
<name>A0A7Y9WV37_9BURK</name>
<dbReference type="Pfam" id="PF21986">
    <property type="entry name" value="AH_C"/>
    <property type="match status" value="1"/>
</dbReference>
<dbReference type="Proteomes" id="UP000540929">
    <property type="component" value="Unassembled WGS sequence"/>
</dbReference>
<dbReference type="InterPro" id="IPR053844">
    <property type="entry name" value="AH_C"/>
</dbReference>
<comment type="caution">
    <text evidence="4">The sequence shown here is derived from an EMBL/GenBank/DDBJ whole genome shotgun (WGS) entry which is preliminary data.</text>
</comment>
<organism evidence="4 5">
    <name type="scientific">Paraburkholderia bryophila</name>
    <dbReference type="NCBI Taxonomy" id="420952"/>
    <lineage>
        <taxon>Bacteria</taxon>
        <taxon>Pseudomonadati</taxon>
        <taxon>Pseudomonadota</taxon>
        <taxon>Betaproteobacteria</taxon>
        <taxon>Burkholderiales</taxon>
        <taxon>Burkholderiaceae</taxon>
        <taxon>Paraburkholderia</taxon>
    </lineage>
</organism>
<keyword evidence="4" id="KW-0378">Hydrolase</keyword>
<dbReference type="InterPro" id="IPR023631">
    <property type="entry name" value="Amidase_dom"/>
</dbReference>
<dbReference type="Gene3D" id="3.10.490.10">
    <property type="entry name" value="Gamma-glutamyl cyclotransferase-like"/>
    <property type="match status" value="1"/>
</dbReference>
<dbReference type="AlphaFoldDB" id="A0A7Y9WV37"/>
<dbReference type="NCBIfam" id="NF006043">
    <property type="entry name" value="PRK08186.1"/>
    <property type="match status" value="1"/>
</dbReference>
<dbReference type="EC" id="3.5.1.54" evidence="4"/>
<dbReference type="SUPFAM" id="SSF75304">
    <property type="entry name" value="Amidase signature (AS) enzymes"/>
    <property type="match status" value="1"/>
</dbReference>
<evidence type="ECO:0000256" key="1">
    <source>
        <dbReference type="SAM" id="MobiDB-lite"/>
    </source>
</evidence>
<dbReference type="NCBIfam" id="TIGR02713">
    <property type="entry name" value="allophanate_hyd"/>
    <property type="match status" value="1"/>
</dbReference>
<evidence type="ECO:0000259" key="2">
    <source>
        <dbReference type="Pfam" id="PF01425"/>
    </source>
</evidence>
<dbReference type="EMBL" id="JACCAS010000002">
    <property type="protein sequence ID" value="NYH27775.1"/>
    <property type="molecule type" value="Genomic_DNA"/>
</dbReference>
<accession>A0A7Y9WV37</accession>
<protein>
    <submittedName>
        <fullName evidence="4">Allophanate hydrolase</fullName>
        <ecNumber evidence="4">3.5.1.54</ecNumber>
    </submittedName>
</protein>
<feature type="region of interest" description="Disordered" evidence="1">
    <location>
        <begin position="612"/>
        <end position="637"/>
    </location>
</feature>
<reference evidence="4 5" key="1">
    <citation type="submission" date="2020-07" db="EMBL/GenBank/DDBJ databases">
        <title>Exploring microbial biodiversity for novel pathways involved in the catabolism of aromatic compounds derived from lignin.</title>
        <authorList>
            <person name="Elkins J."/>
        </authorList>
    </citation>
    <scope>NUCLEOTIDE SEQUENCE [LARGE SCALE GENOMIC DNA]</scope>
    <source>
        <strain evidence="4 5">H2C3C</strain>
    </source>
</reference>
<feature type="domain" description="Amidase" evidence="2">
    <location>
        <begin position="51"/>
        <end position="441"/>
    </location>
</feature>
<evidence type="ECO:0000259" key="3">
    <source>
        <dbReference type="Pfam" id="PF21986"/>
    </source>
</evidence>
<keyword evidence="5" id="KW-1185">Reference proteome</keyword>
<gene>
    <name evidence="4" type="ORF">GGD40_007346</name>
</gene>
<dbReference type="Gene3D" id="3.90.1300.10">
    <property type="entry name" value="Amidase signature (AS) domain"/>
    <property type="match status" value="1"/>
</dbReference>
<feature type="domain" description="Allophanate hydrolase C-terminal" evidence="3">
    <location>
        <begin position="479"/>
        <end position="606"/>
    </location>
</feature>
<dbReference type="InterPro" id="IPR000120">
    <property type="entry name" value="Amidase"/>
</dbReference>
<sequence>MSIPRPFTVSSLFDGYASGVLTPSQVVVSALARIDDIDRPEVWTLRVPGADLMARARALEVAYEEQGRAVFERMPLFGVPFAVKDNIDVAGLPTTAACPAFSTTPDVSAFAVQRLLDAGAILIGKTNLDQFATGLVGTRSPYGAVRHTADPLRVSGGSSSGSAVAVAAGCVAFSLGTDTAGSGRVPAGFNGLVGLKPSLGLVSKRGVVPACRSLDTISVFAHDVGDAWRVLVEIAAFDPLDGYSRKVPMQGLWHAAPRIGVPDSLEFYGDAAASEAFSAALDTLSTHLSLSTQPVDFEPFKAVSALLYDGPWVAERRAALGAFFDTHRDAIDPVVAKVIGQADRFSAVDAFNGQYALVDLKRRAEALFDTFDVLIVPTAPTHPLIADVAANPVELNSQLGYYTNFVNLLDLCALAVPCRRRHDGLPAGVTLIAPSGADRQLAELAARIEALFADANSVAAGMSTSASAIPPLPFQEPTVALAVVGAHLRGQPLNWQLQQAGARFVEATTTTPDYRLYALANTQPPKPGLVRTDAAHPGAPIAVEVWQIPLRTFGPFVADVPAPLGIGTLQLASGRAVKGFICEPSAVSDTSGALDITVFGGWLAWLDRATADRAEPPDNPHDNPRAGVQPNPQTNAL</sequence>
<dbReference type="GO" id="GO:0004039">
    <property type="term" value="F:allophanate hydrolase activity"/>
    <property type="evidence" value="ECO:0007669"/>
    <property type="project" value="UniProtKB-EC"/>
</dbReference>
<evidence type="ECO:0000313" key="5">
    <source>
        <dbReference type="Proteomes" id="UP000540929"/>
    </source>
</evidence>
<feature type="compositionally biased region" description="Basic and acidic residues" evidence="1">
    <location>
        <begin position="612"/>
        <end position="624"/>
    </location>
</feature>
<proteinExistence type="predicted"/>